<keyword evidence="1" id="KW-0732">Signal</keyword>
<evidence type="ECO:0000256" key="1">
    <source>
        <dbReference type="SAM" id="SignalP"/>
    </source>
</evidence>
<protein>
    <submittedName>
        <fullName evidence="3">PorT family protein</fullName>
    </submittedName>
</protein>
<feature type="signal peptide" evidence="1">
    <location>
        <begin position="1"/>
        <end position="20"/>
    </location>
</feature>
<dbReference type="Proteomes" id="UP000317169">
    <property type="component" value="Unassembled WGS sequence"/>
</dbReference>
<comment type="caution">
    <text evidence="3">The sequence shown here is derived from an EMBL/GenBank/DDBJ whole genome shotgun (WGS) entry which is preliminary data.</text>
</comment>
<dbReference type="Gene3D" id="2.40.160.20">
    <property type="match status" value="1"/>
</dbReference>
<evidence type="ECO:0000259" key="2">
    <source>
        <dbReference type="Pfam" id="PF13568"/>
    </source>
</evidence>
<evidence type="ECO:0000313" key="4">
    <source>
        <dbReference type="Proteomes" id="UP000317169"/>
    </source>
</evidence>
<keyword evidence="4" id="KW-1185">Reference proteome</keyword>
<accession>A0A507ZFQ1</accession>
<dbReference type="EMBL" id="VIAR01000011">
    <property type="protein sequence ID" value="TQD36310.1"/>
    <property type="molecule type" value="Genomic_DNA"/>
</dbReference>
<dbReference type="InterPro" id="IPR025665">
    <property type="entry name" value="Beta-barrel_OMP_2"/>
</dbReference>
<dbReference type="SUPFAM" id="SSF56925">
    <property type="entry name" value="OMPA-like"/>
    <property type="match status" value="1"/>
</dbReference>
<feature type="chain" id="PRO_5021406922" evidence="1">
    <location>
        <begin position="21"/>
        <end position="215"/>
    </location>
</feature>
<dbReference type="RefSeq" id="WP_141422338.1">
    <property type="nucleotide sequence ID" value="NZ_VIAR01000011.1"/>
</dbReference>
<dbReference type="OrthoDB" id="947434at2"/>
<dbReference type="InterPro" id="IPR011250">
    <property type="entry name" value="OMP/PagP_B-barrel"/>
</dbReference>
<sequence length="215" mass="23464">MKKLLLLAVFTVVGFASTQAQEVKFGVKAGANFATIVGDDVEEADMKTGLHIGGFAEIMLSERFSLQPELLYSMKGAKSEYSETVTVMGQTYTAEEKETLKLNYISLPIMAKFYISDAFTVHAGPQIGLLVSAEGEYEQTYTENGVTETMSATADVKDQLSSLDFGLALGLGYQLDMGLFFDARYNLGLSNINDDEFNDSDVKNGVIQVSVGYKF</sequence>
<gene>
    <name evidence="3" type="ORF">FKR84_10900</name>
</gene>
<evidence type="ECO:0000313" key="3">
    <source>
        <dbReference type="EMBL" id="TQD36310.1"/>
    </source>
</evidence>
<proteinExistence type="predicted"/>
<dbReference type="AlphaFoldDB" id="A0A507ZFQ1"/>
<organism evidence="3 4">
    <name type="scientific">Haloflavibacter putidus</name>
    <dbReference type="NCBI Taxonomy" id="2576776"/>
    <lineage>
        <taxon>Bacteria</taxon>
        <taxon>Pseudomonadati</taxon>
        <taxon>Bacteroidota</taxon>
        <taxon>Flavobacteriia</taxon>
        <taxon>Flavobacteriales</taxon>
        <taxon>Flavobacteriaceae</taxon>
        <taxon>Haloflavibacter</taxon>
    </lineage>
</organism>
<reference evidence="3 4" key="1">
    <citation type="submission" date="2019-06" db="EMBL/GenBank/DDBJ databases">
        <title>Flavibacter putida gen. nov., sp. nov., a novel marine bacterium of the family Flavobacteriaceae isolated from coastal seawater.</title>
        <authorList>
            <person name="Feng X."/>
        </authorList>
    </citation>
    <scope>NUCLEOTIDE SEQUENCE [LARGE SCALE GENOMIC DNA]</scope>
    <source>
        <strain evidence="3 4">PLHSN227</strain>
    </source>
</reference>
<feature type="domain" description="Outer membrane protein beta-barrel" evidence="2">
    <location>
        <begin position="19"/>
        <end position="192"/>
    </location>
</feature>
<name>A0A507ZFQ1_9FLAO</name>
<dbReference type="Pfam" id="PF13568">
    <property type="entry name" value="OMP_b-brl_2"/>
    <property type="match status" value="1"/>
</dbReference>